<feature type="domain" description="S1 motif" evidence="11">
    <location>
        <begin position="1320"/>
        <end position="1390"/>
    </location>
</feature>
<keyword evidence="3" id="KW-0698">rRNA processing</keyword>
<dbReference type="FunFam" id="2.40.50.140:FF:000155">
    <property type="entry name" value="rRNA biogenesis protein RRP5"/>
    <property type="match status" value="1"/>
</dbReference>
<evidence type="ECO:0000256" key="2">
    <source>
        <dbReference type="ARBA" id="ARBA00022517"/>
    </source>
</evidence>
<dbReference type="SMART" id="SM00316">
    <property type="entry name" value="S1"/>
    <property type="match status" value="13"/>
</dbReference>
<dbReference type="Gene3D" id="2.40.50.140">
    <property type="entry name" value="Nucleic acid-binding proteins"/>
    <property type="match status" value="11"/>
</dbReference>
<dbReference type="STRING" id="1160509.A0A3N4IDR0"/>
<feature type="compositionally biased region" description="Acidic residues" evidence="10">
    <location>
        <begin position="205"/>
        <end position="226"/>
    </location>
</feature>
<dbReference type="CDD" id="cd05698">
    <property type="entry name" value="S1_Rrp5_repeat_hs6_sc5"/>
    <property type="match status" value="1"/>
</dbReference>
<keyword evidence="4" id="KW-0597">Phosphoprotein</keyword>
<feature type="compositionally biased region" description="Acidic residues" evidence="10">
    <location>
        <begin position="1444"/>
        <end position="1461"/>
    </location>
</feature>
<dbReference type="CDD" id="cd05703">
    <property type="entry name" value="S1_Rrp5_repeat_hs12_sc9"/>
    <property type="match status" value="1"/>
</dbReference>
<feature type="domain" description="S1 motif" evidence="11">
    <location>
        <begin position="741"/>
        <end position="818"/>
    </location>
</feature>
<dbReference type="InterPro" id="IPR057301">
    <property type="entry name" value="Rrp5_OB_4th"/>
</dbReference>
<evidence type="ECO:0000259" key="11">
    <source>
        <dbReference type="PROSITE" id="PS50126"/>
    </source>
</evidence>
<dbReference type="EMBL" id="ML119659">
    <property type="protein sequence ID" value="RPA84282.1"/>
    <property type="molecule type" value="Genomic_DNA"/>
</dbReference>
<evidence type="ECO:0000256" key="5">
    <source>
        <dbReference type="ARBA" id="ARBA00022737"/>
    </source>
</evidence>
<dbReference type="FunFam" id="2.40.50.140:FF:000196">
    <property type="entry name" value="rRNA biogenesis protein RRP5"/>
    <property type="match status" value="1"/>
</dbReference>
<accession>A0A3N4IDR0</accession>
<feature type="domain" description="S1 motif" evidence="11">
    <location>
        <begin position="1137"/>
        <end position="1206"/>
    </location>
</feature>
<comment type="function">
    <text evidence="7">Involved in the biogenesis of rRNA. Required for the formation of 18S and 5.8S rRNA.</text>
</comment>
<dbReference type="PANTHER" id="PTHR23270:SF10">
    <property type="entry name" value="PROTEIN RRP5 HOMOLOG"/>
    <property type="match status" value="1"/>
</dbReference>
<dbReference type="InterPro" id="IPR045209">
    <property type="entry name" value="Rrp5"/>
</dbReference>
<feature type="compositionally biased region" description="Basic residues" evidence="10">
    <location>
        <begin position="118"/>
        <end position="133"/>
    </location>
</feature>
<dbReference type="Pfam" id="PF24685">
    <property type="entry name" value="OB_RRP5_4th"/>
    <property type="match status" value="1"/>
</dbReference>
<keyword evidence="6" id="KW-0539">Nucleus</keyword>
<dbReference type="CDD" id="cd05706">
    <property type="entry name" value="S1_Rrp5_repeat_sc10"/>
    <property type="match status" value="1"/>
</dbReference>
<feature type="region of interest" description="Disordered" evidence="10">
    <location>
        <begin position="1398"/>
        <end position="1476"/>
    </location>
</feature>
<dbReference type="Proteomes" id="UP000275078">
    <property type="component" value="Unassembled WGS sequence"/>
</dbReference>
<evidence type="ECO:0000256" key="8">
    <source>
        <dbReference type="ARBA" id="ARBA00073619"/>
    </source>
</evidence>
<evidence type="ECO:0000256" key="6">
    <source>
        <dbReference type="ARBA" id="ARBA00023242"/>
    </source>
</evidence>
<feature type="compositionally biased region" description="Basic and acidic residues" evidence="10">
    <location>
        <begin position="104"/>
        <end position="117"/>
    </location>
</feature>
<sequence length="1817" mass="199933">MAGTKNDRKRPAESIKPTGDSSKRLKKADAPKKDAKKDAKKPASSSKPTSTPVESAPTPVVKSTLKAKEETAFPRGGKIGSGLTPLEYKEITNQATKDVLFEAKTGKAVEDTEETKSKGKKVFTKEKKSKKGKSSKEAEKEDDGPKVEGLSFKRLAPGSLVLGCISAINQTDIALSLPNNLTGYVPLTSISDKYNEKLQKMLDGSESDDEDKENEEPEDDKEDEGLNLESHFKVGQYLRAYVESTMEEKSGAGKAKKHIVLSIHPSKANSGITKRELVNGCTLQASVKSVEDHGLIMDLGLGPDFASGFLGKKDLGEEYDLNTIEEGAVILCAILGMSGNEKIVKLTTRFGGAPPAKKTKGANKGTWVELAPTIDAFLPGTGVEVLVTDLKNGGFTGKIMGSLDATADYFQACGWESKPLEDRVKTGSKIKARIISTYPNSDPKKVGISILPHVLALSPPSKDLTTIPISSTLKEAKVLNVEPKSGLFMDSGIPHVPGYVHISRISSDEKIDSLSATSGEFKIGSQHAARVIGYSFMDGLFLMSTEKKILEQKYLNFEDVKIGEVVKGKIERLVAAGGVIVQISEGISGFVEELHMSDVALKNPEKKFREGVEVKCRVLSKDPSKKQIRLTMKKTLVNYDGPIIDSYEKAQVGQQVIGTMIKVMANGAVVKFYGNVKAYLPVHEMSEAYIKDPREHFKVGQSISVFIADVDPSAERMRVSCKKAEDYDEAQKQALNDLKPGTLVTGTVIEKSAEDLMVQVEAEGITGLKGLLTFGQLAEGGTTKGASAFKRFRAGQKIKDMVVLIKNTSRRIVTLSLKPSLVAAAKEGKLPGDFSDLKIGTEYSGFVTNIIPTGVFVSFAGGVSGLVPKRNIPEEMTSKPLFGLEKFQGIKATVKSIDETEHKFILSLIKGDTAKASGSKLSQELSNPVDKTLTTWDDISAGRITSCRVISVMETQVNVELADKVQGRIDISCCFDEYKDIPDKKRPLKKFNKGDIITVKVIGTHDARNHTFLPISHRTARKGATVFDLTAKESELVKGEPDVLDIKSIKVGQELIGFVNNYSPDGVWVSLSPALRGFIRKLNLTDNVNHLADLKRNFPLGFALKCKVLTVDTDKVRVDLTARGDEKEVDWTNIKKGMVLPGRVTKVTDRQVYVQISEAISGVIELTNIADNYNEVKLSKFDRGQIIRVCVIDLDVNNKRVTLSMRPSRVMDNKAKVEDPEIQTIAQVQVGDVRRGFIRNVSDKGVFVALGGNVVAFVRVSDLSDQFIKEWKQAYRVDQLVRGKITAVESALGHVQMSLKHSVIEGALKPELTLNNLKKGMEVDGYVKAIAEFGVFIALDGSNVSGLCHRSEISDDRNVDFKALYTVGDLVKAKVLNVDVEKRKVSLGLKQSYFKTQAKKATKDEEEADSDDEEMRDVAEDSDDEAMSSDAEEGGVRLNVKDADDSDASESENEDDDEEMTDAPLPTGPALSTSGFDWTLSALDDTQANDDDSDAGEIQERKKKKRKATIVVDHTADFDAREAQSVSDFERTILANPQSSYHWIKYMTFHLQLSEVEKAREVGERALKHILSSTPEGAQEKENVWVAMLNLENEFGDEESLEELFKRACQYNDDMVMYEKLSNIYVVSGKFEKADELLKAMTKKHSTHPRPYLLHAQLLFSPPPPHPSNPSAARAILPRALQAIPKVPESTHTMVISKFAQLEFRYADAERGRTIFEGLLSKYPKKSDIATVWIDSEIKFAKEHEGENEDSKKRVRALFKRLLEPGQCKFQNRGAMGLFKKWGKWEETTGGNSGEMEERAARFVAVRKAEKEDKEEE</sequence>
<dbReference type="Pfam" id="PF23459">
    <property type="entry name" value="S1_RRP5"/>
    <property type="match status" value="2"/>
</dbReference>
<comment type="subcellular location">
    <subcellularLocation>
        <location evidence="1">Nucleus</location>
        <location evidence="1">Nucleolus</location>
    </subcellularLocation>
</comment>
<dbReference type="OrthoDB" id="412781at2759"/>
<feature type="compositionally biased region" description="Basic and acidic residues" evidence="10">
    <location>
        <begin position="21"/>
        <end position="41"/>
    </location>
</feature>
<name>A0A3N4IDR0_ASCIM</name>
<protein>
    <recommendedName>
        <fullName evidence="8">rRNA biogenesis protein RRP5</fullName>
    </recommendedName>
    <alternativeName>
        <fullName evidence="9">Ribosomal RNA-processing protein 5</fullName>
    </alternativeName>
</protein>
<feature type="region of interest" description="Disordered" evidence="10">
    <location>
        <begin position="1"/>
        <end position="85"/>
    </location>
</feature>
<dbReference type="CDD" id="cd05697">
    <property type="entry name" value="S1_Rrp5_repeat_hs5"/>
    <property type="match status" value="1"/>
</dbReference>
<evidence type="ECO:0000313" key="12">
    <source>
        <dbReference type="EMBL" id="RPA84282.1"/>
    </source>
</evidence>
<dbReference type="CDD" id="cd05702">
    <property type="entry name" value="S1_Rrp5_repeat_hs11_sc8"/>
    <property type="match status" value="1"/>
</dbReference>
<dbReference type="GO" id="GO:0003723">
    <property type="term" value="F:RNA binding"/>
    <property type="evidence" value="ECO:0007669"/>
    <property type="project" value="TreeGrafter"/>
</dbReference>
<feature type="domain" description="S1 motif" evidence="11">
    <location>
        <begin position="471"/>
        <end position="546"/>
    </location>
</feature>
<dbReference type="InterPro" id="IPR003107">
    <property type="entry name" value="HAT"/>
</dbReference>
<evidence type="ECO:0000256" key="9">
    <source>
        <dbReference type="ARBA" id="ARBA00076674"/>
    </source>
</evidence>
<gene>
    <name evidence="12" type="ORF">BJ508DRAFT_359668</name>
</gene>
<organism evidence="12 13">
    <name type="scientific">Ascobolus immersus RN42</name>
    <dbReference type="NCBI Taxonomy" id="1160509"/>
    <lineage>
        <taxon>Eukaryota</taxon>
        <taxon>Fungi</taxon>
        <taxon>Dikarya</taxon>
        <taxon>Ascomycota</taxon>
        <taxon>Pezizomycotina</taxon>
        <taxon>Pezizomycetes</taxon>
        <taxon>Pezizales</taxon>
        <taxon>Ascobolaceae</taxon>
        <taxon>Ascobolus</taxon>
    </lineage>
</organism>
<feature type="domain" description="S1 motif" evidence="11">
    <location>
        <begin position="158"/>
        <end position="264"/>
    </location>
</feature>
<feature type="domain" description="S1 motif" evidence="11">
    <location>
        <begin position="840"/>
        <end position="909"/>
    </location>
</feature>
<evidence type="ECO:0000256" key="10">
    <source>
        <dbReference type="SAM" id="MobiDB-lite"/>
    </source>
</evidence>
<dbReference type="SMART" id="SM00386">
    <property type="entry name" value="HAT"/>
    <property type="match status" value="5"/>
</dbReference>
<evidence type="ECO:0000256" key="3">
    <source>
        <dbReference type="ARBA" id="ARBA00022552"/>
    </source>
</evidence>
<dbReference type="GO" id="GO:0032040">
    <property type="term" value="C:small-subunit processome"/>
    <property type="evidence" value="ECO:0007669"/>
    <property type="project" value="TreeGrafter"/>
</dbReference>
<dbReference type="InterPro" id="IPR048059">
    <property type="entry name" value="Rrp5_S1_rpt_hs1_sc1"/>
</dbReference>
<keyword evidence="13" id="KW-1185">Reference proteome</keyword>
<dbReference type="InterPro" id="IPR057302">
    <property type="entry name" value="Rrp5_S1"/>
</dbReference>
<feature type="domain" description="S1 motif" evidence="11">
    <location>
        <begin position="1231"/>
        <end position="1300"/>
    </location>
</feature>
<feature type="domain" description="S1 motif" evidence="11">
    <location>
        <begin position="942"/>
        <end position="1018"/>
    </location>
</feature>
<dbReference type="PROSITE" id="PS50126">
    <property type="entry name" value="S1"/>
    <property type="match status" value="12"/>
</dbReference>
<dbReference type="Gene3D" id="1.25.40.10">
    <property type="entry name" value="Tetratricopeptide repeat domain"/>
    <property type="match status" value="2"/>
</dbReference>
<evidence type="ECO:0000256" key="4">
    <source>
        <dbReference type="ARBA" id="ARBA00022553"/>
    </source>
</evidence>
<feature type="region of interest" description="Disordered" evidence="10">
    <location>
        <begin position="202"/>
        <end position="227"/>
    </location>
</feature>
<dbReference type="PANTHER" id="PTHR23270">
    <property type="entry name" value="PROGRAMMED CELL DEATH PROTEIN 11 PRE-RRNA PROCESSING PROTEIN RRP5"/>
    <property type="match status" value="1"/>
</dbReference>
<dbReference type="Pfam" id="PF00575">
    <property type="entry name" value="S1"/>
    <property type="match status" value="5"/>
</dbReference>
<keyword evidence="5" id="KW-0677">Repeat</keyword>
<feature type="compositionally biased region" description="Basic and acidic residues" evidence="10">
    <location>
        <begin position="1"/>
        <end position="13"/>
    </location>
</feature>
<feature type="domain" description="S1 motif" evidence="11">
    <location>
        <begin position="280"/>
        <end position="349"/>
    </location>
</feature>
<feature type="region of interest" description="Disordered" evidence="10">
    <location>
        <begin position="104"/>
        <end position="150"/>
    </location>
</feature>
<dbReference type="CDD" id="cd05693">
    <property type="entry name" value="S1_Rrp5_repeat_hs1_sc1"/>
    <property type="match status" value="1"/>
</dbReference>
<feature type="domain" description="S1 motif" evidence="11">
    <location>
        <begin position="563"/>
        <end position="633"/>
    </location>
</feature>
<proteinExistence type="predicted"/>
<keyword evidence="2" id="KW-0690">Ribosome biogenesis</keyword>
<dbReference type="InterPro" id="IPR012340">
    <property type="entry name" value="NA-bd_OB-fold"/>
</dbReference>
<feature type="domain" description="S1 motif" evidence="11">
    <location>
        <begin position="1052"/>
        <end position="1123"/>
    </location>
</feature>
<evidence type="ECO:0000256" key="7">
    <source>
        <dbReference type="ARBA" id="ARBA00055575"/>
    </source>
</evidence>
<dbReference type="InterPro" id="IPR048058">
    <property type="entry name" value="Rrp5_S1_rpt_hs11_sc8"/>
</dbReference>
<feature type="compositionally biased region" description="Acidic residues" evidence="10">
    <location>
        <begin position="1404"/>
        <end position="1433"/>
    </location>
</feature>
<evidence type="ECO:0000256" key="1">
    <source>
        <dbReference type="ARBA" id="ARBA00004604"/>
    </source>
</evidence>
<feature type="domain" description="S1 motif" evidence="11">
    <location>
        <begin position="653"/>
        <end position="722"/>
    </location>
</feature>
<feature type="compositionally biased region" description="Basic and acidic residues" evidence="10">
    <location>
        <begin position="134"/>
        <end position="146"/>
    </location>
</feature>
<dbReference type="FunFam" id="2.40.50.140:FF:000279">
    <property type="entry name" value="rRNA biogenesis protein rrp5"/>
    <property type="match status" value="1"/>
</dbReference>
<evidence type="ECO:0000313" key="13">
    <source>
        <dbReference type="Proteomes" id="UP000275078"/>
    </source>
</evidence>
<dbReference type="SUPFAM" id="SSF50249">
    <property type="entry name" value="Nucleic acid-binding proteins"/>
    <property type="match status" value="12"/>
</dbReference>
<dbReference type="GO" id="GO:0006364">
    <property type="term" value="P:rRNA processing"/>
    <property type="evidence" value="ECO:0007669"/>
    <property type="project" value="UniProtKB-KW"/>
</dbReference>
<reference evidence="12 13" key="1">
    <citation type="journal article" date="2018" name="Nat. Ecol. Evol.">
        <title>Pezizomycetes genomes reveal the molecular basis of ectomycorrhizal truffle lifestyle.</title>
        <authorList>
            <person name="Murat C."/>
            <person name="Payen T."/>
            <person name="Noel B."/>
            <person name="Kuo A."/>
            <person name="Morin E."/>
            <person name="Chen J."/>
            <person name="Kohler A."/>
            <person name="Krizsan K."/>
            <person name="Balestrini R."/>
            <person name="Da Silva C."/>
            <person name="Montanini B."/>
            <person name="Hainaut M."/>
            <person name="Levati E."/>
            <person name="Barry K.W."/>
            <person name="Belfiori B."/>
            <person name="Cichocki N."/>
            <person name="Clum A."/>
            <person name="Dockter R.B."/>
            <person name="Fauchery L."/>
            <person name="Guy J."/>
            <person name="Iotti M."/>
            <person name="Le Tacon F."/>
            <person name="Lindquist E.A."/>
            <person name="Lipzen A."/>
            <person name="Malagnac F."/>
            <person name="Mello A."/>
            <person name="Molinier V."/>
            <person name="Miyauchi S."/>
            <person name="Poulain J."/>
            <person name="Riccioni C."/>
            <person name="Rubini A."/>
            <person name="Sitrit Y."/>
            <person name="Splivallo R."/>
            <person name="Traeger S."/>
            <person name="Wang M."/>
            <person name="Zifcakova L."/>
            <person name="Wipf D."/>
            <person name="Zambonelli A."/>
            <person name="Paolocci F."/>
            <person name="Nowrousian M."/>
            <person name="Ottonello S."/>
            <person name="Baldrian P."/>
            <person name="Spatafora J.W."/>
            <person name="Henrissat B."/>
            <person name="Nagy L.G."/>
            <person name="Aury J.M."/>
            <person name="Wincker P."/>
            <person name="Grigoriev I.V."/>
            <person name="Bonfante P."/>
            <person name="Martin F.M."/>
        </authorList>
    </citation>
    <scope>NUCLEOTIDE SEQUENCE [LARGE SCALE GENOMIC DNA]</scope>
    <source>
        <strain evidence="12 13">RN42</strain>
    </source>
</reference>
<dbReference type="InterPro" id="IPR003029">
    <property type="entry name" value="S1_domain"/>
</dbReference>
<dbReference type="InterPro" id="IPR011990">
    <property type="entry name" value="TPR-like_helical_dom_sf"/>
</dbReference>
<dbReference type="SUPFAM" id="SSF48452">
    <property type="entry name" value="TPR-like"/>
    <property type="match status" value="1"/>
</dbReference>
<dbReference type="FunFam" id="2.40.50.140:FF:000103">
    <property type="entry name" value="protein RRP5 homolog"/>
    <property type="match status" value="2"/>
</dbReference>
<dbReference type="FunFam" id="2.40.50.140:FF:000159">
    <property type="entry name" value="rRNA biogenesis protein rrp5"/>
    <property type="match status" value="1"/>
</dbReference>